<comment type="catalytic activity">
    <reaction evidence="4">
        <text>a 1-O-alkyl-2-acetyl-sn-glycero-3-phosphocholine + H2O = a 1-O-alkyl-sn-glycero-3-phosphocholine + acetate + H(+)</text>
        <dbReference type="Rhea" id="RHEA:17777"/>
        <dbReference type="ChEBI" id="CHEBI:15377"/>
        <dbReference type="ChEBI" id="CHEBI:15378"/>
        <dbReference type="ChEBI" id="CHEBI:30089"/>
        <dbReference type="ChEBI" id="CHEBI:30909"/>
        <dbReference type="ChEBI" id="CHEBI:36707"/>
        <dbReference type="EC" id="3.1.1.47"/>
    </reaction>
</comment>
<protein>
    <recommendedName>
        <fullName evidence="4">Putative phospholipase</fullName>
        <ecNumber evidence="4">3.1.1.47</ecNumber>
    </recommendedName>
</protein>
<reference evidence="6 7" key="1">
    <citation type="submission" date="2023-11" db="EMBL/GenBank/DDBJ databases">
        <title>An acidophilic fungus is an integral part of prey digestion in a carnivorous sundew plant.</title>
        <authorList>
            <person name="Tsai I.J."/>
        </authorList>
    </citation>
    <scope>NUCLEOTIDE SEQUENCE [LARGE SCALE GENOMIC DNA]</scope>
    <source>
        <strain evidence="6">169a</strain>
    </source>
</reference>
<feature type="compositionally biased region" description="Polar residues" evidence="5">
    <location>
        <begin position="429"/>
        <end position="451"/>
    </location>
</feature>
<proteinExistence type="inferred from homology"/>
<dbReference type="SUPFAM" id="SSF53474">
    <property type="entry name" value="alpha/beta-Hydrolases"/>
    <property type="match status" value="1"/>
</dbReference>
<evidence type="ECO:0000256" key="5">
    <source>
        <dbReference type="SAM" id="MobiDB-lite"/>
    </source>
</evidence>
<sequence length="611" mass="67757">MASWFSGWSPIKSFPEYHGSYDVGTVDVEIPAGDLTSPADAPEDAQPTIAFRIFYPCVKPSGAHEVDRPVRWIPQPQRETISAFAKFLGARDRLAGLISYLPQQLYYISLPAHRNAKLLEPPTSNGRWPVTFFSHGLAGSRNAYSQICGDMASSGMVVIALDHRDGSSPIQYVRATATTEAHIVQPVKIPHFPVTDEIYASRDKQLRIRVWEIAMAFEALMKIDAGHEVENLDSNTSRLRKERVEVLLQFGDMLDVHRPGKVTWSGHSFGAATTVQLLKSIYYHKDRTPADGRPLIAPKPDAAIIAQIMPESPVVLLDMWGLPLQSPQQSFLWDRPLPTYTMGGPNGSNVLSILSEAFKNWEDNLNINKHIVVEPALSRRPSVAPRLTREKGQLLPQWARLRAPSPSADSGYASEGSRSTGNLRRYASRGSNITTPSANDSTLSSGMAAQRSSSALVSSQSPTPSPSNRRRQGTHMFFPQMSQHFSQSDFGVLFPWIANRITKAEEPERILELNFRAIAQLARESGIEVAPASKEYSIDGNDAEILDPEAGIRRWIPISIDSEDELLSQQQVDGLRPAMRRKWSTTSIESSRSKSSMTMGQRMEAQLEMGV</sequence>
<evidence type="ECO:0000256" key="2">
    <source>
        <dbReference type="ARBA" id="ARBA00022963"/>
    </source>
</evidence>
<accession>A0AAQ3M4A8</accession>
<evidence type="ECO:0000313" key="7">
    <source>
        <dbReference type="Proteomes" id="UP001303373"/>
    </source>
</evidence>
<keyword evidence="3 4" id="KW-0443">Lipid metabolism</keyword>
<gene>
    <name evidence="6" type="ORF">R9X50_00343500</name>
</gene>
<dbReference type="PIRSF" id="PIRSF018169">
    <property type="entry name" value="PAF_acetylhydrolase"/>
    <property type="match status" value="1"/>
</dbReference>
<feature type="compositionally biased region" description="Low complexity" evidence="5">
    <location>
        <begin position="584"/>
        <end position="598"/>
    </location>
</feature>
<dbReference type="EMBL" id="CP138583">
    <property type="protein sequence ID" value="WPH00605.1"/>
    <property type="molecule type" value="Genomic_DNA"/>
</dbReference>
<dbReference type="Gene3D" id="3.40.50.1820">
    <property type="entry name" value="alpha/beta hydrolase"/>
    <property type="match status" value="1"/>
</dbReference>
<evidence type="ECO:0000313" key="6">
    <source>
        <dbReference type="EMBL" id="WPH00605.1"/>
    </source>
</evidence>
<keyword evidence="2 4" id="KW-0442">Lipid degradation</keyword>
<dbReference type="Proteomes" id="UP001303373">
    <property type="component" value="Chromosome 4"/>
</dbReference>
<dbReference type="PANTHER" id="PTHR10272:SF7">
    <property type="entry name" value="PHOSPHOLIPASE-RELATED"/>
    <property type="match status" value="1"/>
</dbReference>
<dbReference type="InterPro" id="IPR029058">
    <property type="entry name" value="AB_hydrolase_fold"/>
</dbReference>
<feature type="compositionally biased region" description="Low complexity" evidence="5">
    <location>
        <begin position="452"/>
        <end position="462"/>
    </location>
</feature>
<dbReference type="InterPro" id="IPR016715">
    <property type="entry name" value="PAF_acetylhydro_eukaryote"/>
</dbReference>
<dbReference type="AlphaFoldDB" id="A0AAQ3M4A8"/>
<feature type="region of interest" description="Disordered" evidence="5">
    <location>
        <begin position="583"/>
        <end position="602"/>
    </location>
</feature>
<evidence type="ECO:0000256" key="3">
    <source>
        <dbReference type="ARBA" id="ARBA00023098"/>
    </source>
</evidence>
<evidence type="ECO:0000256" key="4">
    <source>
        <dbReference type="PIRNR" id="PIRNR018169"/>
    </source>
</evidence>
<dbReference type="PANTHER" id="PTHR10272">
    <property type="entry name" value="PLATELET-ACTIVATING FACTOR ACETYLHYDROLASE"/>
    <property type="match status" value="1"/>
</dbReference>
<keyword evidence="1 4" id="KW-0378">Hydrolase</keyword>
<evidence type="ECO:0000256" key="1">
    <source>
        <dbReference type="ARBA" id="ARBA00022801"/>
    </source>
</evidence>
<dbReference type="EC" id="3.1.1.47" evidence="4"/>
<organism evidence="6 7">
    <name type="scientific">Acrodontium crateriforme</name>
    <dbReference type="NCBI Taxonomy" id="150365"/>
    <lineage>
        <taxon>Eukaryota</taxon>
        <taxon>Fungi</taxon>
        <taxon>Dikarya</taxon>
        <taxon>Ascomycota</taxon>
        <taxon>Pezizomycotina</taxon>
        <taxon>Dothideomycetes</taxon>
        <taxon>Dothideomycetidae</taxon>
        <taxon>Mycosphaerellales</taxon>
        <taxon>Teratosphaeriaceae</taxon>
        <taxon>Acrodontium</taxon>
    </lineage>
</organism>
<name>A0AAQ3M4A8_9PEZI</name>
<feature type="region of interest" description="Disordered" evidence="5">
    <location>
        <begin position="379"/>
        <end position="473"/>
    </location>
</feature>
<dbReference type="GO" id="GO:0003847">
    <property type="term" value="F:1-alkyl-2-acetylglycerophosphocholine esterase activity"/>
    <property type="evidence" value="ECO:0007669"/>
    <property type="project" value="UniProtKB-UniRule"/>
</dbReference>
<dbReference type="GO" id="GO:0016042">
    <property type="term" value="P:lipid catabolic process"/>
    <property type="evidence" value="ECO:0007669"/>
    <property type="project" value="UniProtKB-KW"/>
</dbReference>
<dbReference type="Pfam" id="PF03403">
    <property type="entry name" value="PAF-AH_p_II"/>
    <property type="match status" value="1"/>
</dbReference>
<keyword evidence="7" id="KW-1185">Reference proteome</keyword>
<comment type="similarity">
    <text evidence="4">Belongs to the serine esterase family.</text>
</comment>